<proteinExistence type="predicted"/>
<organism evidence="2">
    <name type="scientific">Strongyloides stercoralis</name>
    <name type="common">Threadworm</name>
    <dbReference type="NCBI Taxonomy" id="6248"/>
    <lineage>
        <taxon>Eukaryota</taxon>
        <taxon>Metazoa</taxon>
        <taxon>Ecdysozoa</taxon>
        <taxon>Nematoda</taxon>
        <taxon>Chromadorea</taxon>
        <taxon>Rhabditida</taxon>
        <taxon>Tylenchina</taxon>
        <taxon>Panagrolaimomorpha</taxon>
        <taxon>Strongyloidoidea</taxon>
        <taxon>Strongyloididae</taxon>
        <taxon>Strongyloides</taxon>
    </lineage>
</organism>
<accession>A0A0K0EQ41</accession>
<keyword evidence="1" id="KW-1185">Reference proteome</keyword>
<dbReference type="Proteomes" id="UP000035681">
    <property type="component" value="Unplaced"/>
</dbReference>
<dbReference type="WBParaSite" id="SSTP_0001157000.1">
    <property type="protein sequence ID" value="SSTP_0001157000.1"/>
    <property type="gene ID" value="SSTP_0001157000"/>
</dbReference>
<evidence type="ECO:0000313" key="3">
    <source>
        <dbReference type="WBParaSite" id="TCONS_00002315.p1"/>
    </source>
</evidence>
<dbReference type="STRING" id="6248.A0A0K0EQ41"/>
<protein>
    <submittedName>
        <fullName evidence="3">F-box domain-containing protein</fullName>
    </submittedName>
    <submittedName>
        <fullName evidence="2">F-box/LRR-repeat protein</fullName>
    </submittedName>
</protein>
<name>A0A0K0EQ41_STRER</name>
<evidence type="ECO:0000313" key="1">
    <source>
        <dbReference type="Proteomes" id="UP000035681"/>
    </source>
</evidence>
<dbReference type="AlphaFoldDB" id="A0A0K0EQ41"/>
<reference evidence="2" key="1">
    <citation type="submission" date="2015-08" db="UniProtKB">
        <authorList>
            <consortium name="WormBaseParasite"/>
        </authorList>
    </citation>
    <scope>IDENTIFICATION</scope>
</reference>
<sequence length="342" mass="38917">MSEYILNSNNTYNVDPYYNRNCHWMKSLNTPMYPTTSTAVQLDPLIMSEIIKKFTLIAPIKNALSARKINNLSYICVASGLARNTELQIEIKHTNANEYDFRPSFIVQGSNMKSIEEALSYINLIIEKSRLITKLDIVMEINDISIFNQLLQPVLESDKCILTHLLLRRRYCGQKLPIIVNLIKKHRKTLKQIKRIGLSEAVECFNEDINLTSVSIMNFDIVNNGDFEGDDLNDRSSQMMFQLGESGVTFSHLSYTTYTGFDLTNTSILTMLRKCQVKSLRITMQKGSPISSCLYTKSLLDDLLELELVGDIAKPTGDLNILFPNLKHFLYSNKNLAHGPPN</sequence>
<dbReference type="WBParaSite" id="TCONS_00002315.p1">
    <property type="protein sequence ID" value="TCONS_00002315.p1"/>
    <property type="gene ID" value="XLOC_002176"/>
</dbReference>
<evidence type="ECO:0000313" key="2">
    <source>
        <dbReference type="WBParaSite" id="SSTP_0001157000.1"/>
    </source>
</evidence>